<dbReference type="EMBL" id="JACGWN010000004">
    <property type="protein sequence ID" value="KAL0453545.1"/>
    <property type="molecule type" value="Genomic_DNA"/>
</dbReference>
<reference evidence="2" key="2">
    <citation type="journal article" date="2024" name="Plant">
        <title>Genomic evolution and insights into agronomic trait innovations of Sesamum species.</title>
        <authorList>
            <person name="Miao H."/>
            <person name="Wang L."/>
            <person name="Qu L."/>
            <person name="Liu H."/>
            <person name="Sun Y."/>
            <person name="Le M."/>
            <person name="Wang Q."/>
            <person name="Wei S."/>
            <person name="Zheng Y."/>
            <person name="Lin W."/>
            <person name="Duan Y."/>
            <person name="Cao H."/>
            <person name="Xiong S."/>
            <person name="Wang X."/>
            <person name="Wei L."/>
            <person name="Li C."/>
            <person name="Ma Q."/>
            <person name="Ju M."/>
            <person name="Zhao R."/>
            <person name="Li G."/>
            <person name="Mu C."/>
            <person name="Tian Q."/>
            <person name="Mei H."/>
            <person name="Zhang T."/>
            <person name="Gao T."/>
            <person name="Zhang H."/>
        </authorList>
    </citation>
    <scope>NUCLEOTIDE SEQUENCE</scope>
    <source>
        <strain evidence="2">KEN1</strain>
    </source>
</reference>
<dbReference type="AlphaFoldDB" id="A0AAW2XIP0"/>
<sequence length="60" mass="6995">MHLAHNLETRRCIPRWQEASSLRLGIMALRMSLQRPSHPTLTWCIFGARFIVVVFYASPK</sequence>
<feature type="transmembrane region" description="Helical" evidence="1">
    <location>
        <begin position="40"/>
        <end position="58"/>
    </location>
</feature>
<evidence type="ECO:0000256" key="1">
    <source>
        <dbReference type="SAM" id="Phobius"/>
    </source>
</evidence>
<keyword evidence="1" id="KW-1133">Transmembrane helix</keyword>
<protein>
    <submittedName>
        <fullName evidence="2">Uncharacterized protein</fullName>
    </submittedName>
</protein>
<gene>
    <name evidence="2" type="ORF">Slati_1332600</name>
</gene>
<reference evidence="2" key="1">
    <citation type="submission" date="2020-06" db="EMBL/GenBank/DDBJ databases">
        <authorList>
            <person name="Li T."/>
            <person name="Hu X."/>
            <person name="Zhang T."/>
            <person name="Song X."/>
            <person name="Zhang H."/>
            <person name="Dai N."/>
            <person name="Sheng W."/>
            <person name="Hou X."/>
            <person name="Wei L."/>
        </authorList>
    </citation>
    <scope>NUCLEOTIDE SEQUENCE</scope>
    <source>
        <strain evidence="2">KEN1</strain>
        <tissue evidence="2">Leaf</tissue>
    </source>
</reference>
<comment type="caution">
    <text evidence="2">The sequence shown here is derived from an EMBL/GenBank/DDBJ whole genome shotgun (WGS) entry which is preliminary data.</text>
</comment>
<evidence type="ECO:0000313" key="2">
    <source>
        <dbReference type="EMBL" id="KAL0453545.1"/>
    </source>
</evidence>
<organism evidence="2">
    <name type="scientific">Sesamum latifolium</name>
    <dbReference type="NCBI Taxonomy" id="2727402"/>
    <lineage>
        <taxon>Eukaryota</taxon>
        <taxon>Viridiplantae</taxon>
        <taxon>Streptophyta</taxon>
        <taxon>Embryophyta</taxon>
        <taxon>Tracheophyta</taxon>
        <taxon>Spermatophyta</taxon>
        <taxon>Magnoliopsida</taxon>
        <taxon>eudicotyledons</taxon>
        <taxon>Gunneridae</taxon>
        <taxon>Pentapetalae</taxon>
        <taxon>asterids</taxon>
        <taxon>lamiids</taxon>
        <taxon>Lamiales</taxon>
        <taxon>Pedaliaceae</taxon>
        <taxon>Sesamum</taxon>
    </lineage>
</organism>
<keyword evidence="1" id="KW-0812">Transmembrane</keyword>
<keyword evidence="1" id="KW-0472">Membrane</keyword>
<name>A0AAW2XIP0_9LAMI</name>
<accession>A0AAW2XIP0</accession>
<proteinExistence type="predicted"/>